<keyword evidence="4" id="KW-1185">Reference proteome</keyword>
<dbReference type="OrthoDB" id="6360372at2759"/>
<feature type="region of interest" description="Disordered" evidence="1">
    <location>
        <begin position="480"/>
        <end position="533"/>
    </location>
</feature>
<evidence type="ECO:0000256" key="2">
    <source>
        <dbReference type="SAM" id="Phobius"/>
    </source>
</evidence>
<feature type="transmembrane region" description="Helical" evidence="2">
    <location>
        <begin position="152"/>
        <end position="174"/>
    </location>
</feature>
<gene>
    <name evidence="3" type="ORF">WN51_09827</name>
</gene>
<dbReference type="AlphaFoldDB" id="A0A0M9A7H1"/>
<reference evidence="3 4" key="1">
    <citation type="submission" date="2015-07" db="EMBL/GenBank/DDBJ databases">
        <title>The genome of Melipona quadrifasciata.</title>
        <authorList>
            <person name="Pan H."/>
            <person name="Kapheim K."/>
        </authorList>
    </citation>
    <scope>NUCLEOTIDE SEQUENCE [LARGE SCALE GENOMIC DNA]</scope>
    <source>
        <strain evidence="3">0111107301</strain>
        <tissue evidence="3">Whole body</tissue>
    </source>
</reference>
<feature type="region of interest" description="Disordered" evidence="1">
    <location>
        <begin position="72"/>
        <end position="121"/>
    </location>
</feature>
<dbReference type="STRING" id="166423.A0A0M9A7H1"/>
<feature type="region of interest" description="Disordered" evidence="1">
    <location>
        <begin position="397"/>
        <end position="433"/>
    </location>
</feature>
<proteinExistence type="predicted"/>
<organism evidence="3 4">
    <name type="scientific">Melipona quadrifasciata</name>
    <dbReference type="NCBI Taxonomy" id="166423"/>
    <lineage>
        <taxon>Eukaryota</taxon>
        <taxon>Metazoa</taxon>
        <taxon>Ecdysozoa</taxon>
        <taxon>Arthropoda</taxon>
        <taxon>Hexapoda</taxon>
        <taxon>Insecta</taxon>
        <taxon>Pterygota</taxon>
        <taxon>Neoptera</taxon>
        <taxon>Endopterygota</taxon>
        <taxon>Hymenoptera</taxon>
        <taxon>Apocrita</taxon>
        <taxon>Aculeata</taxon>
        <taxon>Apoidea</taxon>
        <taxon>Anthophila</taxon>
        <taxon>Apidae</taxon>
        <taxon>Melipona</taxon>
    </lineage>
</organism>
<name>A0A0M9A7H1_9HYME</name>
<feature type="compositionally biased region" description="Polar residues" evidence="1">
    <location>
        <begin position="90"/>
        <end position="108"/>
    </location>
</feature>
<feature type="compositionally biased region" description="Pro residues" evidence="1">
    <location>
        <begin position="415"/>
        <end position="426"/>
    </location>
</feature>
<evidence type="ECO:0000313" key="3">
    <source>
        <dbReference type="EMBL" id="KOX77503.1"/>
    </source>
</evidence>
<feature type="region of interest" description="Disordered" evidence="1">
    <location>
        <begin position="280"/>
        <end position="303"/>
    </location>
</feature>
<dbReference type="Proteomes" id="UP000053105">
    <property type="component" value="Unassembled WGS sequence"/>
</dbReference>
<feature type="compositionally biased region" description="Low complexity" evidence="1">
    <location>
        <begin position="222"/>
        <end position="233"/>
    </location>
</feature>
<evidence type="ECO:0000256" key="1">
    <source>
        <dbReference type="SAM" id="MobiDB-lite"/>
    </source>
</evidence>
<protein>
    <submittedName>
        <fullName evidence="3">Uncharacterized protein</fullName>
    </submittedName>
</protein>
<feature type="compositionally biased region" description="Polar residues" evidence="1">
    <location>
        <begin position="287"/>
        <end position="299"/>
    </location>
</feature>
<keyword evidence="2" id="KW-1133">Transmembrane helix</keyword>
<keyword evidence="2" id="KW-0472">Membrane</keyword>
<sequence length="533" mass="59155">MAKVLRKQSSPYNTESNNNNGVGRISDSNTKGGTFQKFENKKYFKCLVGFINTHTHISTMHAVGLHSALAIKRQRKRRDEQRRARERRYSVQSGESGLTSPRASTGSLDHQPKHHKAGHSSRSAGQVFGAFLLMSGLLPGDLAQWGTKASGGWWNELVAIGLFAIFVGMFLIILNKVIAKKEENDLEEYVQRQLTRSRSGHRLERDAETGGLTTKHARRARQMQQQMAASSASIETENEKVSGSPPRSPPPAYSPPPTMNGDHQAVQSALYLEQITEEEIISDRVETSTTNSLSPGSPSETRELLQNPRYSKQNGNPQQTSKVFHPYSPTCTLILKQQFYRKLKQIENDFTPFLNNSRHSLNVVVTSQLTIKFYQDTYTIMMIGAMPAVAVRHERKRQEKRLKRPSQLYLGGQWMPPPQGSPPTPSPHGHNSHLEPLPELYLCGKFKSYEYPRFENTHIGAARGGGVPIVRCSGAGGWSSPTCPGCDDHRPSTRSTRSRNYSASPSESDSSGANPESRASSGATLMQRKLAIG</sequence>
<feature type="region of interest" description="Disordered" evidence="1">
    <location>
        <begin position="1"/>
        <end position="30"/>
    </location>
</feature>
<keyword evidence="2" id="KW-0812">Transmembrane</keyword>
<dbReference type="EMBL" id="KQ435732">
    <property type="protein sequence ID" value="KOX77503.1"/>
    <property type="molecule type" value="Genomic_DNA"/>
</dbReference>
<feature type="compositionally biased region" description="Polar residues" evidence="1">
    <location>
        <begin position="7"/>
        <end position="30"/>
    </location>
</feature>
<feature type="compositionally biased region" description="Pro residues" evidence="1">
    <location>
        <begin position="246"/>
        <end position="258"/>
    </location>
</feature>
<accession>A0A0M9A7H1</accession>
<feature type="compositionally biased region" description="Basic and acidic residues" evidence="1">
    <location>
        <begin position="77"/>
        <end position="89"/>
    </location>
</feature>
<evidence type="ECO:0000313" key="4">
    <source>
        <dbReference type="Proteomes" id="UP000053105"/>
    </source>
</evidence>
<feature type="region of interest" description="Disordered" evidence="1">
    <location>
        <begin position="193"/>
        <end position="262"/>
    </location>
</feature>
<feature type="compositionally biased region" description="Low complexity" evidence="1">
    <location>
        <begin position="502"/>
        <end position="511"/>
    </location>
</feature>
<feature type="compositionally biased region" description="Polar residues" evidence="1">
    <location>
        <begin position="512"/>
        <end position="524"/>
    </location>
</feature>